<dbReference type="Proteomes" id="UP000182740">
    <property type="component" value="Unassembled WGS sequence"/>
</dbReference>
<dbReference type="Pfam" id="PF00704">
    <property type="entry name" value="Glyco_hydro_18"/>
    <property type="match status" value="1"/>
</dbReference>
<feature type="domain" description="Fibronectin type-III" evidence="12">
    <location>
        <begin position="140"/>
        <end position="226"/>
    </location>
</feature>
<dbReference type="SUPFAM" id="SSF49265">
    <property type="entry name" value="Fibronectin type III"/>
    <property type="match status" value="1"/>
</dbReference>
<dbReference type="PROSITE" id="PS51173">
    <property type="entry name" value="CBM2"/>
    <property type="match status" value="1"/>
</dbReference>
<evidence type="ECO:0000256" key="1">
    <source>
        <dbReference type="ARBA" id="ARBA00000822"/>
    </source>
</evidence>
<dbReference type="InterPro" id="IPR001579">
    <property type="entry name" value="Glyco_hydro_18_chit_AS"/>
</dbReference>
<keyword evidence="5" id="KW-0146">Chitin degradation</keyword>
<dbReference type="InterPro" id="IPR003961">
    <property type="entry name" value="FN3_dom"/>
</dbReference>
<evidence type="ECO:0000313" key="15">
    <source>
        <dbReference type="EMBL" id="SFW81442.1"/>
    </source>
</evidence>
<dbReference type="SMART" id="SM00636">
    <property type="entry name" value="Glyco_18"/>
    <property type="match status" value="1"/>
</dbReference>
<feature type="signal peptide" evidence="11">
    <location>
        <begin position="1"/>
        <end position="26"/>
    </location>
</feature>
<dbReference type="SMART" id="SM00637">
    <property type="entry name" value="CBD_II"/>
    <property type="match status" value="1"/>
</dbReference>
<dbReference type="InterPro" id="IPR050314">
    <property type="entry name" value="Glycosyl_Hydrlase_18"/>
</dbReference>
<dbReference type="InterPro" id="IPR012291">
    <property type="entry name" value="CBM2_carb-bd_dom_sf"/>
</dbReference>
<dbReference type="PROSITE" id="PS01095">
    <property type="entry name" value="GH18_1"/>
    <property type="match status" value="1"/>
</dbReference>
<dbReference type="GO" id="GO:0006032">
    <property type="term" value="P:chitin catabolic process"/>
    <property type="evidence" value="ECO:0007669"/>
    <property type="project" value="UniProtKB-KW"/>
</dbReference>
<feature type="chain" id="PRO_5039186782" description="chitinase" evidence="11">
    <location>
        <begin position="27"/>
        <end position="751"/>
    </location>
</feature>
<evidence type="ECO:0000256" key="4">
    <source>
        <dbReference type="ARBA" id="ARBA00022801"/>
    </source>
</evidence>
<keyword evidence="11" id="KW-0732">Signal</keyword>
<evidence type="ECO:0000259" key="12">
    <source>
        <dbReference type="PROSITE" id="PS50853"/>
    </source>
</evidence>
<evidence type="ECO:0000256" key="8">
    <source>
        <dbReference type="ARBA" id="ARBA00023326"/>
    </source>
</evidence>
<keyword evidence="7 9" id="KW-0326">Glycosidase</keyword>
<dbReference type="InterPro" id="IPR008965">
    <property type="entry name" value="CBM2/CBM3_carb-bd_dom_sf"/>
</dbReference>
<keyword evidence="6" id="KW-0119">Carbohydrate metabolism</keyword>
<dbReference type="Pfam" id="PF00041">
    <property type="entry name" value="fn3"/>
    <property type="match status" value="2"/>
</dbReference>
<proteinExistence type="inferred from homology"/>
<dbReference type="GO" id="GO:0030247">
    <property type="term" value="F:polysaccharide binding"/>
    <property type="evidence" value="ECO:0007669"/>
    <property type="project" value="UniProtKB-UniRule"/>
</dbReference>
<comment type="catalytic activity">
    <reaction evidence="1">
        <text>Random endo-hydrolysis of N-acetyl-beta-D-glucosaminide (1-&gt;4)-beta-linkages in chitin and chitodextrins.</text>
        <dbReference type="EC" id="3.2.1.14"/>
    </reaction>
</comment>
<dbReference type="Gene3D" id="2.60.40.10">
    <property type="entry name" value="Immunoglobulins"/>
    <property type="match status" value="2"/>
</dbReference>
<keyword evidence="4 9" id="KW-0378">Hydrolase</keyword>
<dbReference type="PANTHER" id="PTHR11177:SF317">
    <property type="entry name" value="CHITINASE 12-RELATED"/>
    <property type="match status" value="1"/>
</dbReference>
<dbReference type="PANTHER" id="PTHR11177">
    <property type="entry name" value="CHITINASE"/>
    <property type="match status" value="1"/>
</dbReference>
<dbReference type="SUPFAM" id="SSF51445">
    <property type="entry name" value="(Trans)glycosidases"/>
    <property type="match status" value="1"/>
</dbReference>
<evidence type="ECO:0000256" key="3">
    <source>
        <dbReference type="ARBA" id="ARBA00012729"/>
    </source>
</evidence>
<dbReference type="AlphaFoldDB" id="A0A1K1SB35"/>
<dbReference type="CDD" id="cd06548">
    <property type="entry name" value="GH18_chitinase"/>
    <property type="match status" value="1"/>
</dbReference>
<dbReference type="STRING" id="546364.SAMN04489730_5190"/>
<evidence type="ECO:0000256" key="11">
    <source>
        <dbReference type="SAM" id="SignalP"/>
    </source>
</evidence>
<dbReference type="InterPro" id="IPR017853">
    <property type="entry name" value="GH"/>
</dbReference>
<evidence type="ECO:0000259" key="13">
    <source>
        <dbReference type="PROSITE" id="PS51173"/>
    </source>
</evidence>
<feature type="domain" description="Fibronectin type-III" evidence="12">
    <location>
        <begin position="232"/>
        <end position="320"/>
    </location>
</feature>
<dbReference type="GO" id="GO:0008061">
    <property type="term" value="F:chitin binding"/>
    <property type="evidence" value="ECO:0007669"/>
    <property type="project" value="InterPro"/>
</dbReference>
<evidence type="ECO:0000313" key="16">
    <source>
        <dbReference type="Proteomes" id="UP000182740"/>
    </source>
</evidence>
<dbReference type="InterPro" id="IPR011583">
    <property type="entry name" value="Chitinase_II/V-like_cat"/>
</dbReference>
<dbReference type="EMBL" id="FPJG01000006">
    <property type="protein sequence ID" value="SFW81442.1"/>
    <property type="molecule type" value="Genomic_DNA"/>
</dbReference>
<feature type="region of interest" description="Disordered" evidence="10">
    <location>
        <begin position="378"/>
        <end position="397"/>
    </location>
</feature>
<evidence type="ECO:0000256" key="10">
    <source>
        <dbReference type="SAM" id="MobiDB-lite"/>
    </source>
</evidence>
<dbReference type="SUPFAM" id="SSF54556">
    <property type="entry name" value="Chitinase insertion domain"/>
    <property type="match status" value="1"/>
</dbReference>
<name>A0A1K1SB35_9PSEU</name>
<dbReference type="GO" id="GO:0008843">
    <property type="term" value="F:endochitinase activity"/>
    <property type="evidence" value="ECO:0007669"/>
    <property type="project" value="UniProtKB-EC"/>
</dbReference>
<feature type="domain" description="CBM2" evidence="13">
    <location>
        <begin position="23"/>
        <end position="133"/>
    </location>
</feature>
<dbReference type="CDD" id="cd00063">
    <property type="entry name" value="FN3"/>
    <property type="match status" value="2"/>
</dbReference>
<reference evidence="16" key="1">
    <citation type="submission" date="2016-11" db="EMBL/GenBank/DDBJ databases">
        <authorList>
            <person name="Varghese N."/>
            <person name="Submissions S."/>
        </authorList>
    </citation>
    <scope>NUCLEOTIDE SEQUENCE [LARGE SCALE GENOMIC DNA]</scope>
    <source>
        <strain evidence="16">DSM 44671</strain>
    </source>
</reference>
<dbReference type="InterPro" id="IPR036116">
    <property type="entry name" value="FN3_sf"/>
</dbReference>
<dbReference type="Gene3D" id="3.20.20.80">
    <property type="entry name" value="Glycosidases"/>
    <property type="match status" value="1"/>
</dbReference>
<dbReference type="Gene3D" id="3.10.50.10">
    <property type="match status" value="1"/>
</dbReference>
<dbReference type="PROSITE" id="PS51910">
    <property type="entry name" value="GH18_2"/>
    <property type="match status" value="1"/>
</dbReference>
<evidence type="ECO:0000256" key="2">
    <source>
        <dbReference type="ARBA" id="ARBA00009121"/>
    </source>
</evidence>
<feature type="compositionally biased region" description="Polar residues" evidence="10">
    <location>
        <begin position="223"/>
        <end position="232"/>
    </location>
</feature>
<comment type="similarity">
    <text evidence="2">Belongs to the glycosyl hydrolase 18 family. Chitinase class II subfamily.</text>
</comment>
<dbReference type="SMART" id="SM00060">
    <property type="entry name" value="FN3"/>
    <property type="match status" value="2"/>
</dbReference>
<dbReference type="PROSITE" id="PS50853">
    <property type="entry name" value="FN3"/>
    <property type="match status" value="2"/>
</dbReference>
<evidence type="ECO:0000256" key="5">
    <source>
        <dbReference type="ARBA" id="ARBA00023024"/>
    </source>
</evidence>
<dbReference type="SUPFAM" id="SSF49384">
    <property type="entry name" value="Carbohydrate-binding domain"/>
    <property type="match status" value="1"/>
</dbReference>
<organism evidence="15 16">
    <name type="scientific">Amycolatopsis australiensis</name>
    <dbReference type="NCBI Taxonomy" id="546364"/>
    <lineage>
        <taxon>Bacteria</taxon>
        <taxon>Bacillati</taxon>
        <taxon>Actinomycetota</taxon>
        <taxon>Actinomycetes</taxon>
        <taxon>Pseudonocardiales</taxon>
        <taxon>Pseudonocardiaceae</taxon>
        <taxon>Amycolatopsis</taxon>
    </lineage>
</organism>
<feature type="domain" description="GH18" evidence="14">
    <location>
        <begin position="324"/>
        <end position="751"/>
    </location>
</feature>
<dbReference type="Pfam" id="PF00553">
    <property type="entry name" value="CBM_2"/>
    <property type="match status" value="1"/>
</dbReference>
<dbReference type="InterPro" id="IPR001223">
    <property type="entry name" value="Glyco_hydro18_cat"/>
</dbReference>
<evidence type="ECO:0000256" key="9">
    <source>
        <dbReference type="RuleBase" id="RU000489"/>
    </source>
</evidence>
<dbReference type="GO" id="GO:0000272">
    <property type="term" value="P:polysaccharide catabolic process"/>
    <property type="evidence" value="ECO:0007669"/>
    <property type="project" value="UniProtKB-KW"/>
</dbReference>
<dbReference type="InterPro" id="IPR001919">
    <property type="entry name" value="CBD2"/>
</dbReference>
<evidence type="ECO:0000259" key="14">
    <source>
        <dbReference type="PROSITE" id="PS51910"/>
    </source>
</evidence>
<feature type="region of interest" description="Disordered" evidence="10">
    <location>
        <begin position="223"/>
        <end position="243"/>
    </location>
</feature>
<dbReference type="Gene3D" id="2.60.40.290">
    <property type="match status" value="1"/>
</dbReference>
<gene>
    <name evidence="15" type="ORF">SAMN04489730_5190</name>
</gene>
<accession>A0A1K1SB35</accession>
<sequence length="751" mass="77991">MRRTPTRLRSALAALLIALGGTAALAPPAAAAGSLTATLAMSGTTGTYTVTNNGTASVSNWAITFTLPAGVTASTGENGTVTQNGTQVTLTPAYYIATLAPGRNTYPYSPTFRLSAAATPTQCRVDNANCDGSPDTPPGAPANLRLVAKTTKTVALAWNASAAGSLPVTGYDVYQGTSLAASVTGTSATISGLTPGTAYSFTVKAKDGKGNTSPASAALAVTTNNPADDTQPPSAPSGLRSTGADSASVSLAWTASTDNTGVVSYDVYRGSTLATTVTTTSAVVSGLSPSTSYTFTVRARDGYDNVSAPSNAVTAKTGDIVSGYAKVGYFVQWGIYGRQYFVKNLETTGAAAKLTHLLYAFENIDPVNLTCLSGVTKGTTSNPEDPNQGDGAGDAEADYSRPFSAAQSVDGVADTGWEPLRGNFNQLKKLKAKHPNLKVLVSLGGWTYSKYFSDVAATDASRKKFVSSCIDTWIKGNIASYGGAGGPGTAAGIFDGIDLDWEWPASADGHPGNHWSPSDKDNLTALLAEFRTQLDGYGATTGKRYQLHAFTPADPNKVASGWDLSRVFNYLDVANVQGYDFHGSGSDNSWEPNRTGHQGNLYADADDPYAFHFSVENAINAYTNAGVDPRRLTLGLAFYGRGWQGVADGGKNGEWQSANGAAPGQFAEEAGTRGYANLVASVPGCTVYHDTAAVATSCYTGNGGQWWTFDDAWSIGQKTTWLKSRGLLGVMAWEMSGDTGVLMNAVSNGLG</sequence>
<evidence type="ECO:0000256" key="6">
    <source>
        <dbReference type="ARBA" id="ARBA00023277"/>
    </source>
</evidence>
<dbReference type="InterPro" id="IPR013783">
    <property type="entry name" value="Ig-like_fold"/>
</dbReference>
<dbReference type="EC" id="3.2.1.14" evidence="3"/>
<protein>
    <recommendedName>
        <fullName evidence="3">chitinase</fullName>
        <ecNumber evidence="3">3.2.1.14</ecNumber>
    </recommendedName>
</protein>
<evidence type="ECO:0000256" key="7">
    <source>
        <dbReference type="ARBA" id="ARBA00023295"/>
    </source>
</evidence>
<keyword evidence="16" id="KW-1185">Reference proteome</keyword>
<dbReference type="InterPro" id="IPR029070">
    <property type="entry name" value="Chitinase_insertion_sf"/>
</dbReference>
<keyword evidence="8" id="KW-0624">Polysaccharide degradation</keyword>